<organism evidence="5 6">
    <name type="scientific">Gymnopilus dilepis</name>
    <dbReference type="NCBI Taxonomy" id="231916"/>
    <lineage>
        <taxon>Eukaryota</taxon>
        <taxon>Fungi</taxon>
        <taxon>Dikarya</taxon>
        <taxon>Basidiomycota</taxon>
        <taxon>Agaricomycotina</taxon>
        <taxon>Agaricomycetes</taxon>
        <taxon>Agaricomycetidae</taxon>
        <taxon>Agaricales</taxon>
        <taxon>Agaricineae</taxon>
        <taxon>Hymenogastraceae</taxon>
        <taxon>Gymnopilus</taxon>
    </lineage>
</organism>
<evidence type="ECO:0000256" key="3">
    <source>
        <dbReference type="ARBA" id="ARBA00022840"/>
    </source>
</evidence>
<evidence type="ECO:0000259" key="4">
    <source>
        <dbReference type="PROSITE" id="PS50011"/>
    </source>
</evidence>
<keyword evidence="2" id="KW-0547">Nucleotide-binding</keyword>
<reference evidence="5 6" key="1">
    <citation type="journal article" date="2018" name="Evol. Lett.">
        <title>Horizontal gene cluster transfer increased hallucinogenic mushroom diversity.</title>
        <authorList>
            <person name="Reynolds H.T."/>
            <person name="Vijayakumar V."/>
            <person name="Gluck-Thaler E."/>
            <person name="Korotkin H.B."/>
            <person name="Matheny P.B."/>
            <person name="Slot J.C."/>
        </authorList>
    </citation>
    <scope>NUCLEOTIDE SEQUENCE [LARGE SCALE GENOMIC DNA]</scope>
    <source>
        <strain evidence="5 6">SRW20</strain>
    </source>
</reference>
<dbReference type="STRING" id="231916.A0A409Y5P1"/>
<dbReference type="Gene3D" id="3.30.200.20">
    <property type="entry name" value="Phosphorylase Kinase, domain 1"/>
    <property type="match status" value="1"/>
</dbReference>
<dbReference type="AlphaFoldDB" id="A0A409Y5P1"/>
<proteinExistence type="predicted"/>
<evidence type="ECO:0000313" key="6">
    <source>
        <dbReference type="Proteomes" id="UP000284706"/>
    </source>
</evidence>
<dbReference type="InterPro" id="IPR000719">
    <property type="entry name" value="Prot_kinase_dom"/>
</dbReference>
<dbReference type="GO" id="GO:0004674">
    <property type="term" value="F:protein serine/threonine kinase activity"/>
    <property type="evidence" value="ECO:0007669"/>
    <property type="project" value="UniProtKB-KW"/>
</dbReference>
<keyword evidence="1" id="KW-0723">Serine/threonine-protein kinase</keyword>
<sequence length="410" mass="45575">MALPPPPGLPLRPQTRTEVYAIPKISDNIQDLPPDLDRRDELGFLRSYTTLKSLSQGPFSTVTMCDWHTALRPKPNTAPLVELPTRFGAGTRLIALKTFTIPDGQDLSSVRELEVLRILPPHRNIIPFYDYFYTPQDRKLHLALGAMEGNLYHLFKARKGRPFAGGLVSSILHQTLLGLDWLHSHSFMHRDLIPENILVTTLGLIDYEVVPVTPDAQTSADGVKEKDVIVIIKLCDFGLSRQIGSVGPYTEYITTRWYRAPEIVLFGPHYTAAVDMWAFGVIAAEVLKLSPLFPGKDQLDQLRCFFSVLGSPLEEPPIDANGGSVNGRVWPAGFALARATGFEIPEVAPVHFPSLFDPATPTSLLTCIQELLAYDSDLRPTSRVCLNHPYFLDTVSHRQSTTPILLSDSD</sequence>
<comment type="caution">
    <text evidence="5">The sequence shown here is derived from an EMBL/GenBank/DDBJ whole genome shotgun (WGS) entry which is preliminary data.</text>
</comment>
<dbReference type="InterPro" id="IPR011009">
    <property type="entry name" value="Kinase-like_dom_sf"/>
</dbReference>
<evidence type="ECO:0000256" key="2">
    <source>
        <dbReference type="ARBA" id="ARBA00022741"/>
    </source>
</evidence>
<accession>A0A409Y5P1</accession>
<keyword evidence="6" id="KW-1185">Reference proteome</keyword>
<dbReference type="Proteomes" id="UP000284706">
    <property type="component" value="Unassembled WGS sequence"/>
</dbReference>
<protein>
    <recommendedName>
        <fullName evidence="4">Protein kinase domain-containing protein</fullName>
    </recommendedName>
</protein>
<dbReference type="Gene3D" id="1.10.510.10">
    <property type="entry name" value="Transferase(Phosphotransferase) domain 1"/>
    <property type="match status" value="1"/>
</dbReference>
<dbReference type="OrthoDB" id="2158884at2759"/>
<keyword evidence="1" id="KW-0808">Transferase</keyword>
<feature type="domain" description="Protein kinase" evidence="4">
    <location>
        <begin position="48"/>
        <end position="391"/>
    </location>
</feature>
<evidence type="ECO:0000313" key="5">
    <source>
        <dbReference type="EMBL" id="PPQ98347.1"/>
    </source>
</evidence>
<dbReference type="Pfam" id="PF00069">
    <property type="entry name" value="Pkinase"/>
    <property type="match status" value="1"/>
</dbReference>
<dbReference type="SUPFAM" id="SSF56112">
    <property type="entry name" value="Protein kinase-like (PK-like)"/>
    <property type="match status" value="1"/>
</dbReference>
<dbReference type="InterPro" id="IPR050117">
    <property type="entry name" value="MAPK"/>
</dbReference>
<dbReference type="GO" id="GO:0005524">
    <property type="term" value="F:ATP binding"/>
    <property type="evidence" value="ECO:0007669"/>
    <property type="project" value="UniProtKB-KW"/>
</dbReference>
<dbReference type="InParanoid" id="A0A409Y5P1"/>
<dbReference type="PANTHER" id="PTHR24055">
    <property type="entry name" value="MITOGEN-ACTIVATED PROTEIN KINASE"/>
    <property type="match status" value="1"/>
</dbReference>
<keyword evidence="3" id="KW-0067">ATP-binding</keyword>
<name>A0A409Y5P1_9AGAR</name>
<gene>
    <name evidence="5" type="ORF">CVT26_013603</name>
</gene>
<keyword evidence="1" id="KW-0418">Kinase</keyword>
<dbReference type="PROSITE" id="PS50011">
    <property type="entry name" value="PROTEIN_KINASE_DOM"/>
    <property type="match status" value="1"/>
</dbReference>
<evidence type="ECO:0000256" key="1">
    <source>
        <dbReference type="ARBA" id="ARBA00022527"/>
    </source>
</evidence>
<dbReference type="EMBL" id="NHYE01001111">
    <property type="protein sequence ID" value="PPQ98347.1"/>
    <property type="molecule type" value="Genomic_DNA"/>
</dbReference>